<feature type="compositionally biased region" description="Polar residues" evidence="5">
    <location>
        <begin position="1618"/>
        <end position="1632"/>
    </location>
</feature>
<dbReference type="InterPro" id="IPR001849">
    <property type="entry name" value="PH_domain"/>
</dbReference>
<feature type="compositionally biased region" description="Low complexity" evidence="5">
    <location>
        <begin position="2153"/>
        <end position="2167"/>
    </location>
</feature>
<feature type="compositionally biased region" description="Basic and acidic residues" evidence="5">
    <location>
        <begin position="442"/>
        <end position="451"/>
    </location>
</feature>
<comment type="subcellular location">
    <subcellularLocation>
        <location evidence="1">Cytoplasm</location>
    </subcellularLocation>
</comment>
<feature type="compositionally biased region" description="Polar residues" evidence="5">
    <location>
        <begin position="73"/>
        <end position="87"/>
    </location>
</feature>
<feature type="compositionally biased region" description="Polar residues" evidence="5">
    <location>
        <begin position="2310"/>
        <end position="2333"/>
    </location>
</feature>
<proteinExistence type="predicted"/>
<feature type="compositionally biased region" description="Basic and acidic residues" evidence="5">
    <location>
        <begin position="850"/>
        <end position="862"/>
    </location>
</feature>
<organism evidence="7 8">
    <name type="scientific">Pocillopora damicornis</name>
    <name type="common">Cauliflower coral</name>
    <name type="synonym">Millepora damicornis</name>
    <dbReference type="NCBI Taxonomy" id="46731"/>
    <lineage>
        <taxon>Eukaryota</taxon>
        <taxon>Metazoa</taxon>
        <taxon>Cnidaria</taxon>
        <taxon>Anthozoa</taxon>
        <taxon>Hexacorallia</taxon>
        <taxon>Scleractinia</taxon>
        <taxon>Astrocoeniina</taxon>
        <taxon>Pocilloporidae</taxon>
        <taxon>Pocillopora</taxon>
    </lineage>
</organism>
<dbReference type="InterPro" id="IPR011993">
    <property type="entry name" value="PH-like_dom_sf"/>
</dbReference>
<keyword evidence="4" id="KW-0175">Coiled coil</keyword>
<feature type="compositionally biased region" description="Basic and acidic residues" evidence="5">
    <location>
        <begin position="2356"/>
        <end position="2373"/>
    </location>
</feature>
<keyword evidence="2" id="KW-0963">Cytoplasm</keyword>
<dbReference type="SUPFAM" id="SSF50729">
    <property type="entry name" value="PH domain-like"/>
    <property type="match status" value="6"/>
</dbReference>
<feature type="region of interest" description="Disordered" evidence="5">
    <location>
        <begin position="44"/>
        <end position="90"/>
    </location>
</feature>
<evidence type="ECO:0000313" key="8">
    <source>
        <dbReference type="Proteomes" id="UP000275408"/>
    </source>
</evidence>
<feature type="region of interest" description="Disordered" evidence="5">
    <location>
        <begin position="2237"/>
        <end position="2386"/>
    </location>
</feature>
<feature type="domain" description="PH" evidence="6">
    <location>
        <begin position="595"/>
        <end position="691"/>
    </location>
</feature>
<dbReference type="OrthoDB" id="5970758at2759"/>
<feature type="domain" description="PH" evidence="6">
    <location>
        <begin position="1278"/>
        <end position="1375"/>
    </location>
</feature>
<feature type="region of interest" description="Disordered" evidence="5">
    <location>
        <begin position="1919"/>
        <end position="1949"/>
    </location>
</feature>
<feature type="compositionally biased region" description="Polar residues" evidence="5">
    <location>
        <begin position="1923"/>
        <end position="1940"/>
    </location>
</feature>
<dbReference type="CDD" id="cd00821">
    <property type="entry name" value="PH"/>
    <property type="match status" value="4"/>
</dbReference>
<dbReference type="GO" id="GO:0005829">
    <property type="term" value="C:cytosol"/>
    <property type="evidence" value="ECO:0007669"/>
    <property type="project" value="TreeGrafter"/>
</dbReference>
<evidence type="ECO:0000256" key="1">
    <source>
        <dbReference type="ARBA" id="ARBA00004496"/>
    </source>
</evidence>
<feature type="domain" description="PH" evidence="6">
    <location>
        <begin position="924"/>
        <end position="1022"/>
    </location>
</feature>
<dbReference type="SMART" id="SM00233">
    <property type="entry name" value="PH"/>
    <property type="match status" value="6"/>
</dbReference>
<dbReference type="Proteomes" id="UP000275408">
    <property type="component" value="Unassembled WGS sequence"/>
</dbReference>
<evidence type="ECO:0000313" key="7">
    <source>
        <dbReference type="EMBL" id="RMX45736.1"/>
    </source>
</evidence>
<dbReference type="PANTHER" id="PTHR14338">
    <property type="entry name" value="ACTIN FILAMENT-ASSOCIATED PROTEIN 1 FAMILY MEMBER"/>
    <property type="match status" value="1"/>
</dbReference>
<feature type="compositionally biased region" description="Acidic residues" evidence="5">
    <location>
        <begin position="731"/>
        <end position="742"/>
    </location>
</feature>
<evidence type="ECO:0000256" key="4">
    <source>
        <dbReference type="ARBA" id="ARBA00023054"/>
    </source>
</evidence>
<feature type="region of interest" description="Disordered" evidence="5">
    <location>
        <begin position="845"/>
        <end position="866"/>
    </location>
</feature>
<evidence type="ECO:0000256" key="5">
    <source>
        <dbReference type="SAM" id="MobiDB-lite"/>
    </source>
</evidence>
<feature type="compositionally biased region" description="Polar residues" evidence="5">
    <location>
        <begin position="777"/>
        <end position="790"/>
    </location>
</feature>
<dbReference type="Pfam" id="PF00169">
    <property type="entry name" value="PH"/>
    <property type="match status" value="4"/>
</dbReference>
<accession>A0A3M6TWH2</accession>
<feature type="compositionally biased region" description="Polar residues" evidence="5">
    <location>
        <begin position="2049"/>
        <end position="2059"/>
    </location>
</feature>
<feature type="region of interest" description="Disordered" evidence="5">
    <location>
        <begin position="1664"/>
        <end position="1708"/>
    </location>
</feature>
<feature type="domain" description="PH" evidence="6">
    <location>
        <begin position="243"/>
        <end position="333"/>
    </location>
</feature>
<feature type="compositionally biased region" description="Low complexity" evidence="5">
    <location>
        <begin position="717"/>
        <end position="726"/>
    </location>
</feature>
<protein>
    <recommendedName>
        <fullName evidence="6">PH domain-containing protein</fullName>
    </recommendedName>
</protein>
<feature type="region of interest" description="Disordered" evidence="5">
    <location>
        <begin position="714"/>
        <end position="826"/>
    </location>
</feature>
<feature type="compositionally biased region" description="Polar residues" evidence="5">
    <location>
        <begin position="1693"/>
        <end position="1706"/>
    </location>
</feature>
<dbReference type="EMBL" id="RCHS01002783">
    <property type="protein sequence ID" value="RMX45736.1"/>
    <property type="molecule type" value="Genomic_DNA"/>
</dbReference>
<feature type="compositionally biased region" description="Polar residues" evidence="5">
    <location>
        <begin position="2375"/>
        <end position="2386"/>
    </location>
</feature>
<feature type="region of interest" description="Disordered" evidence="5">
    <location>
        <begin position="2146"/>
        <end position="2169"/>
    </location>
</feature>
<feature type="compositionally biased region" description="Polar residues" evidence="5">
    <location>
        <begin position="1676"/>
        <end position="1685"/>
    </location>
</feature>
<sequence>MDKHDRFIAINQTLPGLEEFLKEVLGSEPLSDEANKQRIEFLRRLESVSRPPSLPPRPANLGEIYRARLQKNDGPSGSGSQDENSVYKNEKTIDPVEFASQQRELSRATTVHKALPPQTFLFGEKGSRNGGLYIQRSGNTRDVRDSIISTSSNEDDIYEHLSLKSISPVESSKGQEGEASSKTEDSFVFPSPPKTPQEHTSSIYLPARTGSLRGSGGKGKLSTVWFKKETKLNEEVYASTLREPVIQGYLKDVKANKRRWCVLQGNRLHIFKNQEDPAIMILCLPECEIGVDDKKKISYSFRLTPSDGPGVTLAIEDGQDLSPWMSAIMAAAVRRSSLGRPISPLEGLFSLEEARERMRFAEIDGGIEEEEEEELEDIYEKPVDFNVSGMPFVHSTPETTEFKEDEGEGYDAPLPPIPIGDDSSSESSSDEDESAESKGSSKKAEEKKKIYDAIPPDLLAELSAGQRKRSETNKSQDSICEDGSTNDHSMDFTDSHSEHSGNISNRHSYIEPIACDDVVSSEPKEEETTETYSRKRTSTVLSASMESIGSDAEETTTVSVMSQTTETNKGLGPKVKRRRKLVPAEAEQKFLQDPDAMHSGILYQKRRLGVWSKRYCKIIDNRFKCYRNPDDQKASLNFPILGYDISLIDNKESKKSYCIKISHPSQDTHYFATDSRVSIERWIEVLSLAATARPDVIAPYPPYFCADQSGDELQSMSRESLLSSEGRLSDDDGADTQEELDASSEKGSSIGRIKAKNRLPDEESRTTPPNDRRNVESVPSQPDSQESGVKQSPEPEVKERAHKKRKEKPKEGTKTPSTMSPPHSMFISESIDGQAKAEPMNEEYVSLAKESAKDGSEDSSSKKDRRWTGTLKKKSLARGNSYDYRLRGNVSTFTHTENVKNKSLSMRRKNSQTFAHLMALFDKEGRFCGYLTEVRQNKFGTTHLRKWCVVKNGVLILFNSENEDKPQGKLSLVDMWLTNKSDESRKKFSFTLEDKDGKETTLQTTVKEDFQKWMGVLELFTELRVERPQPEVAEPHKKTDAVAAEEGEGFFERGSLLTKSARAATKLKDEIYSLAPGKVRSSLRMKLSQKVNVREIFRKTHTYDLDSISSEGSSLPEPDIDTLAVFGGLLTQVEPDGSTNSRWCTIKEKELLIFTDRKAPDSLYQIPLWMATFRDLSDTESCPNRFQVRYGSESFVFDACDKFDHNRWLKMLVSSVERRNSSDDEDRPKCVGRLTSPTFAKKKLLHRRTRSEMLSQGDETPPSTPLKEGSLSATSSTDRLMSGYLQEIRDTKGARTHIRRWCIATSEKFLVYDNQNSSKASFEWELSKMTVQDLSDMDMGVFEFCVSHGEKKLSFKVIDEDSARHWLSVLARYCHPIAANQPLFKTPSKVKSKEERRRSASWNDLKSKQAEKEKNALEVLSEGRASGRKLTRRATEDSSFFRMFNRSESFKAPWRASQEKLEVKMRERSGRIAANRAWKRFSCGTLFDSDGKYSGHLMEVIMRNLYSSQVRRWCVQKDDHLYVYENEAALDPVRVIPLFKAKVVDTSDIEACVYRFRIDFDETNCAIFQALTRTDLEKWTTVISVKIAVLQDRSERHLRRSASLSSERTVDTAGFSGSEFSSPQLRPSLSPTGDSLSLTETFSICSADSVFASAIDTVTSVEGESATSSSSGSAPIDSNNETAVSSMKDEPSPSDQEVTDAGSSPTEGMASEIETLEGTRKNVDNMSLIEDLSHIYENFLAFASAVAESNPEELYHVYENVTQALHPGSQLAAQSDGSVGDNLTSNESNEINEVESPAMEMSSEFEKITLQENEDGVLLNRSSGICDDTTPDKHMEDVNQKEQDAAKTVENDKTLKVDGEILVASVNSGGVDEDLVKSSQPVIGESQDLIVTSRKEESAEFGGHVKDMNWIKTEDFGEASDNELPSESLGSVVTSNSTLQPEDKELPSESLGSVVASHSTLQPQENELPAESLGNVVTSRLTVQAEAADEKLIQERSTVDMQPSLVHADRLSDTKTGDSSFYVVEEGNDQFWREMEDKEVSEPVIATSEEGSTVQVSLESNEDQSEKGSFVLDVEKSAFSERDEDRTTDVTPHDPQNIHNDYSNSNICTEAEVSVENDLGLAQGKTQGSHEETGLGEDEKKMFLEREAQVVPESTGSDSESGELSGSTYTTSTVAKHSNILHDTTQEEIALNSSSQLNVRVPGQESEVIHTFGAADTGEDHAKELLEVSCEDAEKLQSLNTELSSDDLPASEHAGDNSWLQQDGEQSQETVDEGIELERYSSDEGFYTPEDNVDLSVRSDSVAGVDRETNPPNDDTQNSDPEPSCVESETSLAPKTEEVLQSEGDTKSSTAQGVDELQHEVGHDSLSEAKDFQNDGVNNSSWEDKQQLTNSQMDILKAVTAAFEEILELHGEESDADDTRL</sequence>
<evidence type="ECO:0000256" key="3">
    <source>
        <dbReference type="ARBA" id="ARBA00022737"/>
    </source>
</evidence>
<gene>
    <name evidence="7" type="ORF">pdam_00004150</name>
</gene>
<feature type="region of interest" description="Disordered" evidence="5">
    <location>
        <begin position="168"/>
        <end position="201"/>
    </location>
</feature>
<feature type="region of interest" description="Disordered" evidence="5">
    <location>
        <begin position="1600"/>
        <end position="1632"/>
    </location>
</feature>
<comment type="caution">
    <text evidence="7">The sequence shown here is derived from an EMBL/GenBank/DDBJ whole genome shotgun (WGS) entry which is preliminary data.</text>
</comment>
<dbReference type="PANTHER" id="PTHR14338:SF7">
    <property type="entry name" value="PH DOMAIN-CONTAINING PROTEIN"/>
    <property type="match status" value="1"/>
</dbReference>
<dbReference type="Gene3D" id="2.30.29.30">
    <property type="entry name" value="Pleckstrin-homology domain (PH domain)/Phosphotyrosine-binding domain (PTB)"/>
    <property type="match status" value="6"/>
</dbReference>
<dbReference type="PROSITE" id="PS50003">
    <property type="entry name" value="PH_DOMAIN"/>
    <property type="match status" value="6"/>
</dbReference>
<dbReference type="GO" id="GO:0017124">
    <property type="term" value="F:SH3 domain binding"/>
    <property type="evidence" value="ECO:0007669"/>
    <property type="project" value="TreeGrafter"/>
</dbReference>
<feature type="compositionally biased region" description="Basic and acidic residues" evidence="5">
    <location>
        <begin position="488"/>
        <end position="499"/>
    </location>
</feature>
<feature type="region of interest" description="Disordered" evidence="5">
    <location>
        <begin position="387"/>
        <end position="504"/>
    </location>
</feature>
<feature type="region of interest" description="Disordered" evidence="5">
    <location>
        <begin position="2037"/>
        <end position="2103"/>
    </location>
</feature>
<feature type="region of interest" description="Disordered" evidence="5">
    <location>
        <begin position="1385"/>
        <end position="1409"/>
    </location>
</feature>
<dbReference type="InterPro" id="IPR030113">
    <property type="entry name" value="AFAP"/>
</dbReference>
<feature type="compositionally biased region" description="Basic and acidic residues" evidence="5">
    <location>
        <begin position="758"/>
        <end position="775"/>
    </location>
</feature>
<keyword evidence="3" id="KW-0677">Repeat</keyword>
<name>A0A3M6TWH2_POCDA</name>
<feature type="domain" description="PH" evidence="6">
    <location>
        <begin position="1123"/>
        <end position="1217"/>
    </location>
</feature>
<evidence type="ECO:0000256" key="2">
    <source>
        <dbReference type="ARBA" id="ARBA00022490"/>
    </source>
</evidence>
<reference evidence="7 8" key="1">
    <citation type="journal article" date="2018" name="Sci. Rep.">
        <title>Comparative analysis of the Pocillopora damicornis genome highlights role of immune system in coral evolution.</title>
        <authorList>
            <person name="Cunning R."/>
            <person name="Bay R.A."/>
            <person name="Gillette P."/>
            <person name="Baker A.C."/>
            <person name="Traylor-Knowles N."/>
        </authorList>
    </citation>
    <scope>NUCLEOTIDE SEQUENCE [LARGE SCALE GENOMIC DNA]</scope>
    <source>
        <strain evidence="7">RSMAS</strain>
        <tissue evidence="7">Whole animal</tissue>
    </source>
</reference>
<feature type="compositionally biased region" description="Polar residues" evidence="5">
    <location>
        <begin position="2258"/>
        <end position="2269"/>
    </location>
</feature>
<feature type="compositionally biased region" description="Basic and acidic residues" evidence="5">
    <location>
        <begin position="173"/>
        <end position="185"/>
    </location>
</feature>
<keyword evidence="8" id="KW-1185">Reference proteome</keyword>
<feature type="region of interest" description="Disordered" evidence="5">
    <location>
        <begin position="516"/>
        <end position="537"/>
    </location>
</feature>
<feature type="region of interest" description="Disordered" evidence="5">
    <location>
        <begin position="1248"/>
        <end position="1274"/>
    </location>
</feature>
<evidence type="ECO:0000259" key="6">
    <source>
        <dbReference type="PROSITE" id="PS50003"/>
    </source>
</evidence>
<feature type="domain" description="PH" evidence="6">
    <location>
        <begin position="1490"/>
        <end position="1588"/>
    </location>
</feature>
<feature type="compositionally biased region" description="Basic and acidic residues" evidence="5">
    <location>
        <begin position="2073"/>
        <end position="2092"/>
    </location>
</feature>
<dbReference type="OMA" id="HESSKCR"/>
<feature type="compositionally biased region" description="Low complexity" evidence="5">
    <location>
        <begin position="1664"/>
        <end position="1674"/>
    </location>
</feature>